<evidence type="ECO:0000313" key="2">
    <source>
        <dbReference type="Proteomes" id="UP000053429"/>
    </source>
</evidence>
<protein>
    <submittedName>
        <fullName evidence="1">Uncharacterized protein</fullName>
    </submittedName>
</protein>
<dbReference type="OrthoDB" id="10020960at2"/>
<dbReference type="AlphaFoldDB" id="A0A101U6F3"/>
<dbReference type="Proteomes" id="UP000053429">
    <property type="component" value="Unassembled WGS sequence"/>
</dbReference>
<proteinExistence type="predicted"/>
<sequence length="63" mass="6909">MAAAVNAAEYAAFHARYQLYGSALTFLADMASELRDEKLLRTCRSKETELAQMTGLAPDRPAT</sequence>
<dbReference type="EMBL" id="LMWY01000010">
    <property type="protein sequence ID" value="KUO04831.1"/>
    <property type="molecule type" value="Genomic_DNA"/>
</dbReference>
<reference evidence="1 2" key="1">
    <citation type="submission" date="2015-10" db="EMBL/GenBank/DDBJ databases">
        <title>Draft genome sequence of Streptomyces caeruleatus NRRL B-24802, type strain for the species Streptomyces caeruleatus.</title>
        <authorList>
            <person name="Ruckert C."/>
            <person name="Winkler A."/>
            <person name="Kalinowski J."/>
            <person name="Kampfer P."/>
            <person name="Glaeser S."/>
        </authorList>
    </citation>
    <scope>NUCLEOTIDE SEQUENCE [LARGE SCALE GENOMIC DNA]</scope>
    <source>
        <strain evidence="1 2">NRRL B-24802</strain>
    </source>
</reference>
<accession>A0A101U6F3</accession>
<gene>
    <name evidence="1" type="ORF">AQJ67_10030</name>
</gene>
<name>A0A101U6F3_9ACTN</name>
<keyword evidence="2" id="KW-1185">Reference proteome</keyword>
<dbReference type="RefSeq" id="WP_159058739.1">
    <property type="nucleotide sequence ID" value="NZ_KQ948926.1"/>
</dbReference>
<organism evidence="1 2">
    <name type="scientific">Streptomyces caeruleatus</name>
    <dbReference type="NCBI Taxonomy" id="661399"/>
    <lineage>
        <taxon>Bacteria</taxon>
        <taxon>Bacillati</taxon>
        <taxon>Actinomycetota</taxon>
        <taxon>Actinomycetes</taxon>
        <taxon>Kitasatosporales</taxon>
        <taxon>Streptomycetaceae</taxon>
        <taxon>Streptomyces</taxon>
    </lineage>
</organism>
<evidence type="ECO:0000313" key="1">
    <source>
        <dbReference type="EMBL" id="KUO04831.1"/>
    </source>
</evidence>
<comment type="caution">
    <text evidence="1">The sequence shown here is derived from an EMBL/GenBank/DDBJ whole genome shotgun (WGS) entry which is preliminary data.</text>
</comment>